<dbReference type="Proteomes" id="UP000325785">
    <property type="component" value="Chromosome"/>
</dbReference>
<proteinExistence type="predicted"/>
<accession>A0A5P3AC72</accession>
<name>A0A5P3AC72_9RHOB</name>
<keyword evidence="1" id="KW-1133">Transmembrane helix</keyword>
<dbReference type="EMBL" id="CP031598">
    <property type="protein sequence ID" value="QEW26374.1"/>
    <property type="molecule type" value="Genomic_DNA"/>
</dbReference>
<dbReference type="KEGG" id="rid:RIdsm_02173"/>
<sequence length="56" mass="5933">MGFPFDTPTWDGVSGAIFMGLGTSAPAIFSFIAIVMAILALIVGQKVESGKYRSHK</sequence>
<dbReference type="AlphaFoldDB" id="A0A5P3AC72"/>
<gene>
    <name evidence="2" type="ORF">RIdsm_02173</name>
</gene>
<protein>
    <submittedName>
        <fullName evidence="2">Uncharacterized protein</fullName>
    </submittedName>
</protein>
<feature type="transmembrane region" description="Helical" evidence="1">
    <location>
        <begin position="16"/>
        <end position="43"/>
    </location>
</feature>
<evidence type="ECO:0000313" key="2">
    <source>
        <dbReference type="EMBL" id="QEW26374.1"/>
    </source>
</evidence>
<evidence type="ECO:0000313" key="3">
    <source>
        <dbReference type="Proteomes" id="UP000325785"/>
    </source>
</evidence>
<evidence type="ECO:0000256" key="1">
    <source>
        <dbReference type="SAM" id="Phobius"/>
    </source>
</evidence>
<organism evidence="2 3">
    <name type="scientific">Roseovarius indicus</name>
    <dbReference type="NCBI Taxonomy" id="540747"/>
    <lineage>
        <taxon>Bacteria</taxon>
        <taxon>Pseudomonadati</taxon>
        <taxon>Pseudomonadota</taxon>
        <taxon>Alphaproteobacteria</taxon>
        <taxon>Rhodobacterales</taxon>
        <taxon>Roseobacteraceae</taxon>
        <taxon>Roseovarius</taxon>
    </lineage>
</organism>
<reference evidence="2 3" key="1">
    <citation type="submission" date="2018-08" db="EMBL/GenBank/DDBJ databases">
        <title>Genetic Globetrotter - A new plasmid hitch-hiking vast phylogenetic and geographic distances.</title>
        <authorList>
            <person name="Vollmers J."/>
            <person name="Petersen J."/>
        </authorList>
    </citation>
    <scope>NUCLEOTIDE SEQUENCE [LARGE SCALE GENOMIC DNA]</scope>
    <source>
        <strain evidence="2 3">DSM 26383</strain>
    </source>
</reference>
<dbReference type="RefSeq" id="WP_177228450.1">
    <property type="nucleotide sequence ID" value="NZ_CAXRJZ010000050.1"/>
</dbReference>
<keyword evidence="1" id="KW-0812">Transmembrane</keyword>
<keyword evidence="1" id="KW-0472">Membrane</keyword>